<evidence type="ECO:0000313" key="1">
    <source>
        <dbReference type="EMBL" id="GGX16396.1"/>
    </source>
</evidence>
<protein>
    <recommendedName>
        <fullName evidence="3">Barstar (barnase inhibitor) domain-containing protein</fullName>
    </recommendedName>
</protein>
<keyword evidence="2" id="KW-1185">Reference proteome</keyword>
<gene>
    <name evidence="1" type="ORF">GCM10007384_17430</name>
</gene>
<sequence length="234" mass="27218">MELLKVFIYVKSSKVGEAYYESIEKTSSTNVFYISLSELSLNKELYAGEIIELEIMLKDNLRDYVSVKLLNDIASSDKIQFLGTVGEDFEAYLITVYDLFTRWNNNLTPIWNNLKTVEEKRGWLRACFKWSGLNKVITNDKTYLINCNEINDELDFYYLLGDAFFGYRGYMGGDGNALLDCLGVINVSNEKHNSKVYFKEYSKLEKLFKKYSPNYFKSILCQDFIDNGFEIVLK</sequence>
<name>A0A918JVT7_9FLAO</name>
<reference evidence="1 2" key="1">
    <citation type="journal article" date="2014" name="Int. J. Syst. Evol. Microbiol.">
        <title>Complete genome sequence of Corynebacterium casei LMG S-19264T (=DSM 44701T), isolated from a smear-ripened cheese.</title>
        <authorList>
            <consortium name="US DOE Joint Genome Institute (JGI-PGF)"/>
            <person name="Walter F."/>
            <person name="Albersmeier A."/>
            <person name="Kalinowski J."/>
            <person name="Ruckert C."/>
        </authorList>
    </citation>
    <scope>NUCLEOTIDE SEQUENCE [LARGE SCALE GENOMIC DNA]</scope>
    <source>
        <strain evidence="1 2">KCTC 12285</strain>
    </source>
</reference>
<proteinExistence type="predicted"/>
<dbReference type="AlphaFoldDB" id="A0A918JVT7"/>
<dbReference type="RefSeq" id="WP_027414042.1">
    <property type="nucleotide sequence ID" value="NZ_BMWS01000009.1"/>
</dbReference>
<dbReference type="EMBL" id="BMWS01000009">
    <property type="protein sequence ID" value="GGX16396.1"/>
    <property type="molecule type" value="Genomic_DNA"/>
</dbReference>
<comment type="caution">
    <text evidence="1">The sequence shown here is derived from an EMBL/GenBank/DDBJ whole genome shotgun (WGS) entry which is preliminary data.</text>
</comment>
<organism evidence="1 2">
    <name type="scientific">Aquimarina muelleri</name>
    <dbReference type="NCBI Taxonomy" id="279356"/>
    <lineage>
        <taxon>Bacteria</taxon>
        <taxon>Pseudomonadati</taxon>
        <taxon>Bacteroidota</taxon>
        <taxon>Flavobacteriia</taxon>
        <taxon>Flavobacteriales</taxon>
        <taxon>Flavobacteriaceae</taxon>
        <taxon>Aquimarina</taxon>
    </lineage>
</organism>
<dbReference type="Proteomes" id="UP000601108">
    <property type="component" value="Unassembled WGS sequence"/>
</dbReference>
<evidence type="ECO:0008006" key="3">
    <source>
        <dbReference type="Google" id="ProtNLM"/>
    </source>
</evidence>
<evidence type="ECO:0000313" key="2">
    <source>
        <dbReference type="Proteomes" id="UP000601108"/>
    </source>
</evidence>
<accession>A0A918JVT7</accession>